<dbReference type="PANTHER" id="PTHR24103">
    <property type="entry name" value="E3 UBIQUITIN-PROTEIN LIGASE TRIM"/>
    <property type="match status" value="1"/>
</dbReference>
<proteinExistence type="inferred from homology"/>
<dbReference type="GO" id="GO:0008270">
    <property type="term" value="F:zinc ion binding"/>
    <property type="evidence" value="ECO:0007669"/>
    <property type="project" value="UniProtKB-KW"/>
</dbReference>
<comment type="similarity">
    <text evidence="1">Belongs to the TRIM/RBCC family.</text>
</comment>
<dbReference type="InterPro" id="IPR001841">
    <property type="entry name" value="Znf_RING"/>
</dbReference>
<evidence type="ECO:0000313" key="8">
    <source>
        <dbReference type="Proteomes" id="UP000287033"/>
    </source>
</evidence>
<feature type="domain" description="RING-type" evidence="6">
    <location>
        <begin position="16"/>
        <end position="51"/>
    </location>
</feature>
<dbReference type="STRING" id="137246.A0A401TSC5"/>
<dbReference type="AlphaFoldDB" id="A0A401TSC5"/>
<dbReference type="Pfam" id="PF00097">
    <property type="entry name" value="zf-C3HC4"/>
    <property type="match status" value="1"/>
</dbReference>
<sequence length="134" mass="14500">MAGADGLEKVRSQVTCPCCGGFYRDPVMLQCGHNLCRGCLKASGLARCPLCGETLPGGGAEPRANRLLCSLAESIQELSASRDRSGNGTSGRCSKHDQSTSMFRREDHRAICSTSRDYRDHTFLRLEDASAICK</sequence>
<keyword evidence="3 5" id="KW-0863">Zinc-finger</keyword>
<dbReference type="PROSITE" id="PS50089">
    <property type="entry name" value="ZF_RING_2"/>
    <property type="match status" value="1"/>
</dbReference>
<dbReference type="InterPro" id="IPR050143">
    <property type="entry name" value="TRIM/RBCC"/>
</dbReference>
<keyword evidence="2" id="KW-0479">Metal-binding</keyword>
<gene>
    <name evidence="7" type="ORF">chiPu_0029855</name>
</gene>
<dbReference type="EMBL" id="BEZZ01167900">
    <property type="protein sequence ID" value="GCC45519.1"/>
    <property type="molecule type" value="Genomic_DNA"/>
</dbReference>
<protein>
    <recommendedName>
        <fullName evidence="6">RING-type domain-containing protein</fullName>
    </recommendedName>
</protein>
<dbReference type="InterPro" id="IPR018957">
    <property type="entry name" value="Znf_C3HC4_RING-type"/>
</dbReference>
<dbReference type="Gene3D" id="3.30.40.10">
    <property type="entry name" value="Zinc/RING finger domain, C3HC4 (zinc finger)"/>
    <property type="match status" value="1"/>
</dbReference>
<comment type="caution">
    <text evidence="7">The sequence shown here is derived from an EMBL/GenBank/DDBJ whole genome shotgun (WGS) entry which is preliminary data.</text>
</comment>
<dbReference type="InterPro" id="IPR013083">
    <property type="entry name" value="Znf_RING/FYVE/PHD"/>
</dbReference>
<evidence type="ECO:0000256" key="1">
    <source>
        <dbReference type="ARBA" id="ARBA00008518"/>
    </source>
</evidence>
<name>A0A401TSC5_CHIPU</name>
<dbReference type="SMART" id="SM00184">
    <property type="entry name" value="RING"/>
    <property type="match status" value="1"/>
</dbReference>
<reference evidence="7 8" key="1">
    <citation type="journal article" date="2018" name="Nat. Ecol. Evol.">
        <title>Shark genomes provide insights into elasmobranch evolution and the origin of vertebrates.</title>
        <authorList>
            <person name="Hara Y"/>
            <person name="Yamaguchi K"/>
            <person name="Onimaru K"/>
            <person name="Kadota M"/>
            <person name="Koyanagi M"/>
            <person name="Keeley SD"/>
            <person name="Tatsumi K"/>
            <person name="Tanaka K"/>
            <person name="Motone F"/>
            <person name="Kageyama Y"/>
            <person name="Nozu R"/>
            <person name="Adachi N"/>
            <person name="Nishimura O"/>
            <person name="Nakagawa R"/>
            <person name="Tanegashima C"/>
            <person name="Kiyatake I"/>
            <person name="Matsumoto R"/>
            <person name="Murakumo K"/>
            <person name="Nishida K"/>
            <person name="Terakita A"/>
            <person name="Kuratani S"/>
            <person name="Sato K"/>
            <person name="Hyodo S Kuraku.S."/>
        </authorList>
    </citation>
    <scope>NUCLEOTIDE SEQUENCE [LARGE SCALE GENOMIC DNA]</scope>
</reference>
<organism evidence="7 8">
    <name type="scientific">Chiloscyllium punctatum</name>
    <name type="common">Brownbanded bambooshark</name>
    <name type="synonym">Hemiscyllium punctatum</name>
    <dbReference type="NCBI Taxonomy" id="137246"/>
    <lineage>
        <taxon>Eukaryota</taxon>
        <taxon>Metazoa</taxon>
        <taxon>Chordata</taxon>
        <taxon>Craniata</taxon>
        <taxon>Vertebrata</taxon>
        <taxon>Chondrichthyes</taxon>
        <taxon>Elasmobranchii</taxon>
        <taxon>Galeomorphii</taxon>
        <taxon>Galeoidea</taxon>
        <taxon>Orectolobiformes</taxon>
        <taxon>Hemiscylliidae</taxon>
        <taxon>Chiloscyllium</taxon>
    </lineage>
</organism>
<keyword evidence="4" id="KW-0862">Zinc</keyword>
<evidence type="ECO:0000256" key="5">
    <source>
        <dbReference type="PROSITE-ProRule" id="PRU00175"/>
    </source>
</evidence>
<dbReference type="PROSITE" id="PS00518">
    <property type="entry name" value="ZF_RING_1"/>
    <property type="match status" value="1"/>
</dbReference>
<dbReference type="OrthoDB" id="654191at2759"/>
<evidence type="ECO:0000256" key="4">
    <source>
        <dbReference type="ARBA" id="ARBA00022833"/>
    </source>
</evidence>
<dbReference type="Proteomes" id="UP000287033">
    <property type="component" value="Unassembled WGS sequence"/>
</dbReference>
<evidence type="ECO:0000256" key="3">
    <source>
        <dbReference type="ARBA" id="ARBA00022771"/>
    </source>
</evidence>
<feature type="non-terminal residue" evidence="7">
    <location>
        <position position="134"/>
    </location>
</feature>
<dbReference type="SUPFAM" id="SSF57850">
    <property type="entry name" value="RING/U-box"/>
    <property type="match status" value="1"/>
</dbReference>
<accession>A0A401TSC5</accession>
<evidence type="ECO:0000256" key="2">
    <source>
        <dbReference type="ARBA" id="ARBA00022723"/>
    </source>
</evidence>
<evidence type="ECO:0000313" key="7">
    <source>
        <dbReference type="EMBL" id="GCC45519.1"/>
    </source>
</evidence>
<dbReference type="InterPro" id="IPR017907">
    <property type="entry name" value="Znf_RING_CS"/>
</dbReference>
<keyword evidence="8" id="KW-1185">Reference proteome</keyword>
<evidence type="ECO:0000259" key="6">
    <source>
        <dbReference type="PROSITE" id="PS50089"/>
    </source>
</evidence>